<feature type="region of interest" description="Disordered" evidence="2">
    <location>
        <begin position="266"/>
        <end position="295"/>
    </location>
</feature>
<dbReference type="PANTHER" id="PTHR46856">
    <property type="entry name" value="PX DOMAIN-CONTAINING PROTEIN EREL1-RELATED"/>
    <property type="match status" value="1"/>
</dbReference>
<accession>A0A8T0GNM1</accession>
<feature type="coiled-coil region" evidence="1">
    <location>
        <begin position="427"/>
        <end position="592"/>
    </location>
</feature>
<gene>
    <name evidence="4" type="ORF">KC19_9G000400</name>
</gene>
<dbReference type="EMBL" id="CM026430">
    <property type="protein sequence ID" value="KAG0560620.1"/>
    <property type="molecule type" value="Genomic_DNA"/>
</dbReference>
<feature type="region of interest" description="Disordered" evidence="2">
    <location>
        <begin position="1"/>
        <end position="25"/>
    </location>
</feature>
<comment type="caution">
    <text evidence="4">The sequence shown here is derived from an EMBL/GenBank/DDBJ whole genome shotgun (WGS) entry which is preliminary data.</text>
</comment>
<feature type="region of interest" description="Disordered" evidence="2">
    <location>
        <begin position="332"/>
        <end position="368"/>
    </location>
</feature>
<reference evidence="4" key="1">
    <citation type="submission" date="2020-06" db="EMBL/GenBank/DDBJ databases">
        <title>WGS assembly of Ceratodon purpureus strain R40.</title>
        <authorList>
            <person name="Carey S.B."/>
            <person name="Jenkins J."/>
            <person name="Shu S."/>
            <person name="Lovell J.T."/>
            <person name="Sreedasyam A."/>
            <person name="Maumus F."/>
            <person name="Tiley G.P."/>
            <person name="Fernandez-Pozo N."/>
            <person name="Barry K."/>
            <person name="Chen C."/>
            <person name="Wang M."/>
            <person name="Lipzen A."/>
            <person name="Daum C."/>
            <person name="Saski C.A."/>
            <person name="Payton A.C."/>
            <person name="Mcbreen J.C."/>
            <person name="Conrad R.E."/>
            <person name="Kollar L.M."/>
            <person name="Olsson S."/>
            <person name="Huttunen S."/>
            <person name="Landis J.B."/>
            <person name="Wickett N.J."/>
            <person name="Johnson M.G."/>
            <person name="Rensing S.A."/>
            <person name="Grimwood J."/>
            <person name="Schmutz J."/>
            <person name="Mcdaniel S.F."/>
        </authorList>
    </citation>
    <scope>NUCLEOTIDE SEQUENCE</scope>
    <source>
        <strain evidence="4">R40</strain>
    </source>
</reference>
<proteinExistence type="predicted"/>
<dbReference type="PROSITE" id="PS50195">
    <property type="entry name" value="PX"/>
    <property type="match status" value="1"/>
</dbReference>
<dbReference type="Gene3D" id="3.30.1520.10">
    <property type="entry name" value="Phox-like domain"/>
    <property type="match status" value="1"/>
</dbReference>
<feature type="compositionally biased region" description="Basic residues" evidence="2">
    <location>
        <begin position="1"/>
        <end position="11"/>
    </location>
</feature>
<dbReference type="GO" id="GO:0035091">
    <property type="term" value="F:phosphatidylinositol binding"/>
    <property type="evidence" value="ECO:0007669"/>
    <property type="project" value="InterPro"/>
</dbReference>
<keyword evidence="5" id="KW-1185">Reference proteome</keyword>
<keyword evidence="1" id="KW-0175">Coiled coil</keyword>
<protein>
    <recommendedName>
        <fullName evidence="3">PX domain-containing protein</fullName>
    </recommendedName>
</protein>
<evidence type="ECO:0000313" key="5">
    <source>
        <dbReference type="Proteomes" id="UP000822688"/>
    </source>
</evidence>
<dbReference type="GO" id="GO:0015031">
    <property type="term" value="P:protein transport"/>
    <property type="evidence" value="ECO:0007669"/>
    <property type="project" value="InterPro"/>
</dbReference>
<dbReference type="GO" id="GO:0005768">
    <property type="term" value="C:endosome"/>
    <property type="evidence" value="ECO:0007669"/>
    <property type="project" value="UniProtKB-ARBA"/>
</dbReference>
<name>A0A8T0GNM1_CERPU</name>
<feature type="domain" description="PX" evidence="3">
    <location>
        <begin position="52"/>
        <end position="171"/>
    </location>
</feature>
<dbReference type="Pfam" id="PF00787">
    <property type="entry name" value="PX"/>
    <property type="match status" value="1"/>
</dbReference>
<evidence type="ECO:0000313" key="4">
    <source>
        <dbReference type="EMBL" id="KAG0560620.1"/>
    </source>
</evidence>
<evidence type="ECO:0000259" key="3">
    <source>
        <dbReference type="PROSITE" id="PS50195"/>
    </source>
</evidence>
<dbReference type="SMART" id="SM00312">
    <property type="entry name" value="PX"/>
    <property type="match status" value="1"/>
</dbReference>
<dbReference type="AlphaFoldDB" id="A0A8T0GNM1"/>
<dbReference type="PANTHER" id="PTHR46856:SF1">
    <property type="entry name" value="PX DOMAIN-CONTAINING PROTEIN EREL1-RELATED"/>
    <property type="match status" value="1"/>
</dbReference>
<dbReference type="SUPFAM" id="SSF64268">
    <property type="entry name" value="PX domain"/>
    <property type="match status" value="1"/>
</dbReference>
<evidence type="ECO:0000256" key="2">
    <source>
        <dbReference type="SAM" id="MobiDB-lite"/>
    </source>
</evidence>
<dbReference type="Proteomes" id="UP000822688">
    <property type="component" value="Chromosome 9"/>
</dbReference>
<dbReference type="InterPro" id="IPR044588">
    <property type="entry name" value="EREX-like"/>
</dbReference>
<dbReference type="Gene3D" id="1.10.287.1490">
    <property type="match status" value="1"/>
</dbReference>
<sequence>MAGRSPPRHRHDGSSPLPLGIDASPAPARWNGTQTVWPHDPRTGWSYCVFIPSWAAIPEAKDSDGKPINPTVFFKVQVGIQSPDGISTLRQTLRRFSDFLKLYAALKKLFPKKKIPAAPPKNSLMRINSSQSLLLERRHALEDWMGRLLADIDISRSVPLASFLELEAAVRAAVSSISERQSQLSVASNVQLHSSPSLRSGLSWTGGGSSVASGGYSTLDYGSDVTYENSVVGTPSKGSEGGLEMEMEALAVEDQAVIIAALTDGKENRHQESNNTTELTRNDSEEVGTETHNQQEFVDNVATEEPLSQIELQSAHEIQAATNVKQDGLRAEVLDETSSRPSGFDVEKPGPRHRRRTSQESLFSEMSSVMGSELSRGISLDVPHENPFWGLSGGDPSGDPSLTDAESLRGVGLVLPVDQRSKVRRVMATLQRRLVAAKTDMKDLLARLNQETAVKEFLTTKVRDLESELDGMRRKSRDVLQQAVWAERERMTSLQWELDDCRVALQSTEETVDTLQASNSQLEGSLQEVLTKCEKLENELADVRQLYEARQQEGDSVDAQARAEKKALAKEVKNLRASHMELKQEAKQAVQAKTSIEASFKDEKQKQEKAQISRAKFVHEIAMLQERLRECSMDELCKQGSSLEALDMLSTFENRIGLLIGQAQLLLQEDEELRKLDLSANRSSSRQREQSNGGVVHTALLATDKGSEAVLRKMLIDSFIEQAQLCKTMNSLTCNAIISKHDRAR</sequence>
<evidence type="ECO:0000256" key="1">
    <source>
        <dbReference type="SAM" id="Coils"/>
    </source>
</evidence>
<dbReference type="InterPro" id="IPR036871">
    <property type="entry name" value="PX_dom_sf"/>
</dbReference>
<feature type="compositionally biased region" description="Polar residues" evidence="2">
    <location>
        <begin position="359"/>
        <end position="368"/>
    </location>
</feature>
<organism evidence="4 5">
    <name type="scientific">Ceratodon purpureus</name>
    <name type="common">Fire moss</name>
    <name type="synonym">Dicranum purpureum</name>
    <dbReference type="NCBI Taxonomy" id="3225"/>
    <lineage>
        <taxon>Eukaryota</taxon>
        <taxon>Viridiplantae</taxon>
        <taxon>Streptophyta</taxon>
        <taxon>Embryophyta</taxon>
        <taxon>Bryophyta</taxon>
        <taxon>Bryophytina</taxon>
        <taxon>Bryopsida</taxon>
        <taxon>Dicranidae</taxon>
        <taxon>Pseudoditrichales</taxon>
        <taxon>Ditrichaceae</taxon>
        <taxon>Ceratodon</taxon>
    </lineage>
</organism>
<dbReference type="InterPro" id="IPR001683">
    <property type="entry name" value="PX_dom"/>
</dbReference>